<gene>
    <name evidence="3" type="ORF">L228DRAFT_163712</name>
</gene>
<keyword evidence="2" id="KW-1133">Transmembrane helix</keyword>
<proteinExistence type="predicted"/>
<evidence type="ECO:0000256" key="1">
    <source>
        <dbReference type="SAM" id="MobiDB-lite"/>
    </source>
</evidence>
<organism evidence="3 4">
    <name type="scientific">Xylona heveae (strain CBS 132557 / TC161)</name>
    <dbReference type="NCBI Taxonomy" id="1328760"/>
    <lineage>
        <taxon>Eukaryota</taxon>
        <taxon>Fungi</taxon>
        <taxon>Dikarya</taxon>
        <taxon>Ascomycota</taxon>
        <taxon>Pezizomycotina</taxon>
        <taxon>Xylonomycetes</taxon>
        <taxon>Xylonales</taxon>
        <taxon>Xylonaceae</taxon>
        <taxon>Xylona</taxon>
    </lineage>
</organism>
<keyword evidence="2" id="KW-0472">Membrane</keyword>
<evidence type="ECO:0000313" key="3">
    <source>
        <dbReference type="EMBL" id="KZF21930.1"/>
    </source>
</evidence>
<dbReference type="Proteomes" id="UP000076632">
    <property type="component" value="Unassembled WGS sequence"/>
</dbReference>
<dbReference type="InParanoid" id="A0A165GA13"/>
<evidence type="ECO:0000256" key="2">
    <source>
        <dbReference type="SAM" id="Phobius"/>
    </source>
</evidence>
<protein>
    <submittedName>
        <fullName evidence="3">Uncharacterized protein</fullName>
    </submittedName>
</protein>
<keyword evidence="2" id="KW-0812">Transmembrane</keyword>
<feature type="compositionally biased region" description="Low complexity" evidence="1">
    <location>
        <begin position="8"/>
        <end position="19"/>
    </location>
</feature>
<evidence type="ECO:0000313" key="4">
    <source>
        <dbReference type="Proteomes" id="UP000076632"/>
    </source>
</evidence>
<keyword evidence="4" id="KW-1185">Reference proteome</keyword>
<feature type="region of interest" description="Disordered" evidence="1">
    <location>
        <begin position="1"/>
        <end position="21"/>
    </location>
</feature>
<dbReference type="AlphaFoldDB" id="A0A165GA13"/>
<dbReference type="EMBL" id="KV407460">
    <property type="protein sequence ID" value="KZF21930.1"/>
    <property type="molecule type" value="Genomic_DNA"/>
</dbReference>
<name>A0A165GA13_XYLHT</name>
<dbReference type="GeneID" id="28894544"/>
<accession>A0A165GA13</accession>
<dbReference type="RefSeq" id="XP_018187485.1">
    <property type="nucleotide sequence ID" value="XM_018329407.1"/>
</dbReference>
<feature type="transmembrane region" description="Helical" evidence="2">
    <location>
        <begin position="41"/>
        <end position="61"/>
    </location>
</feature>
<sequence>MRYQGHQSTLTSRSASRSAGQEEKVYILSSRLNVQRCGKTIKFLGAQIALLIIGGVSYFTLLCRSFPPERSSSRYCRMKIVI</sequence>
<reference evidence="3 4" key="1">
    <citation type="journal article" date="2016" name="Fungal Biol.">
        <title>The genome of Xylona heveae provides a window into fungal endophytism.</title>
        <authorList>
            <person name="Gazis R."/>
            <person name="Kuo A."/>
            <person name="Riley R."/>
            <person name="LaButti K."/>
            <person name="Lipzen A."/>
            <person name="Lin J."/>
            <person name="Amirebrahimi M."/>
            <person name="Hesse C.N."/>
            <person name="Spatafora J.W."/>
            <person name="Henrissat B."/>
            <person name="Hainaut M."/>
            <person name="Grigoriev I.V."/>
            <person name="Hibbett D.S."/>
        </authorList>
    </citation>
    <scope>NUCLEOTIDE SEQUENCE [LARGE SCALE GENOMIC DNA]</scope>
    <source>
        <strain evidence="3 4">TC161</strain>
    </source>
</reference>